<protein>
    <submittedName>
        <fullName evidence="1">Uncharacterized protein</fullName>
    </submittedName>
</protein>
<dbReference type="Proteomes" id="UP000612893">
    <property type="component" value="Unassembled WGS sequence"/>
</dbReference>
<comment type="caution">
    <text evidence="1">The sequence shown here is derived from an EMBL/GenBank/DDBJ whole genome shotgun (WGS) entry which is preliminary data.</text>
</comment>
<dbReference type="RefSeq" id="WP_338198809.1">
    <property type="nucleotide sequence ID" value="NZ_JAEKNR010000031.1"/>
</dbReference>
<accession>A0A934N7H7</accession>
<dbReference type="EMBL" id="JAEKNR010000031">
    <property type="protein sequence ID" value="MBJ7596958.1"/>
    <property type="molecule type" value="Genomic_DNA"/>
</dbReference>
<evidence type="ECO:0000313" key="2">
    <source>
        <dbReference type="Proteomes" id="UP000612893"/>
    </source>
</evidence>
<proteinExistence type="predicted"/>
<dbReference type="AlphaFoldDB" id="A0A934N7H7"/>
<organism evidence="1 2">
    <name type="scientific">Candidatus Nephthysia bennettiae</name>
    <dbReference type="NCBI Taxonomy" id="3127016"/>
    <lineage>
        <taxon>Bacteria</taxon>
        <taxon>Bacillati</taxon>
        <taxon>Candidatus Dormiibacterota</taxon>
        <taxon>Candidatus Dormibacteria</taxon>
        <taxon>Candidatus Dormibacterales</taxon>
        <taxon>Candidatus Dormibacteraceae</taxon>
        <taxon>Candidatus Nephthysia</taxon>
    </lineage>
</organism>
<evidence type="ECO:0000313" key="1">
    <source>
        <dbReference type="EMBL" id="MBJ7596958.1"/>
    </source>
</evidence>
<reference evidence="1" key="1">
    <citation type="submission" date="2020-10" db="EMBL/GenBank/DDBJ databases">
        <title>Ca. Dormibacterota MAGs.</title>
        <authorList>
            <person name="Montgomery K."/>
        </authorList>
    </citation>
    <scope>NUCLEOTIDE SEQUENCE [LARGE SCALE GENOMIC DNA]</scope>
    <source>
        <strain evidence="1">SC8812_S17_10</strain>
    </source>
</reference>
<sequence length="49" mass="5828">MPFYMTQFSYEGQAWSSRQRIPRIVVKALYERQFRASSKVKQDLELVSA</sequence>
<keyword evidence="2" id="KW-1185">Reference proteome</keyword>
<gene>
    <name evidence="1" type="ORF">JF922_02575</name>
</gene>
<name>A0A934N7H7_9BACT</name>